<sequence length="437" mass="50692">MGQKKTESNFLLFLLITYLQHQKRKSGSLEKVQLLKDAVLLCEKDILTLAHHHIHHYLKEDMQTKGKEIEASSDFIPLYDFQNNHFAYMVPLVEEGEIGYIVVGAIEDGYDCYEVFIKENIVKEIKSFMFYLSKSSNLSTQLVYLPSTSYVIQLINDQGIPQKYFDISYHLGLDDEITDDIHHYHAEIGLENLYKHIRKDDNKKRINNILDRHGNETSDHEIDEVMLSTERNSRSFVPIYNNNVYSYGGNQTWWKDEGKSIKSIRGCGPVAAANLTYYLSIITNPTQYGELYADETSNYHEFMKHMDVLYEYIAPRTYGAVSVSEFVANVEQYASDRGVSLHAVWREASFTVESTAEYIKEGLNLNSPIATLNLSIPKITGYPYQWHWMTITKYWNKNEDKWIVVSTWGQRRIINYNQHLDAITSFLSVGGGFMYFK</sequence>
<dbReference type="RefSeq" id="WP_305991543.1">
    <property type="nucleotide sequence ID" value="NZ_JAVAMP010000002.1"/>
</dbReference>
<organism evidence="1 2">
    <name type="scientific">Chengkuizengella axinellae</name>
    <dbReference type="NCBI Taxonomy" id="3064388"/>
    <lineage>
        <taxon>Bacteria</taxon>
        <taxon>Bacillati</taxon>
        <taxon>Bacillota</taxon>
        <taxon>Bacilli</taxon>
        <taxon>Bacillales</taxon>
        <taxon>Paenibacillaceae</taxon>
        <taxon>Chengkuizengella</taxon>
    </lineage>
</organism>
<reference evidence="1 2" key="1">
    <citation type="submission" date="2023-08" db="EMBL/GenBank/DDBJ databases">
        <authorList>
            <person name="Park J.-S."/>
        </authorList>
    </citation>
    <scope>NUCLEOTIDE SEQUENCE [LARGE SCALE GENOMIC DNA]</scope>
    <source>
        <strain evidence="1 2">2205SS18-9</strain>
    </source>
</reference>
<evidence type="ECO:0008006" key="3">
    <source>
        <dbReference type="Google" id="ProtNLM"/>
    </source>
</evidence>
<dbReference type="Proteomes" id="UP001231941">
    <property type="component" value="Unassembled WGS sequence"/>
</dbReference>
<comment type="caution">
    <text evidence="1">The sequence shown here is derived from an EMBL/GenBank/DDBJ whole genome shotgun (WGS) entry which is preliminary data.</text>
</comment>
<gene>
    <name evidence="1" type="ORF">Q5Y73_09070</name>
</gene>
<protein>
    <recommendedName>
        <fullName evidence="3">Peptidase C39-like domain-containing protein</fullName>
    </recommendedName>
</protein>
<name>A0ABT9IYC5_9BACL</name>
<dbReference type="EMBL" id="JAVAMP010000002">
    <property type="protein sequence ID" value="MDP5274258.1"/>
    <property type="molecule type" value="Genomic_DNA"/>
</dbReference>
<accession>A0ABT9IYC5</accession>
<keyword evidence="2" id="KW-1185">Reference proteome</keyword>
<proteinExistence type="predicted"/>
<evidence type="ECO:0000313" key="1">
    <source>
        <dbReference type="EMBL" id="MDP5274258.1"/>
    </source>
</evidence>
<evidence type="ECO:0000313" key="2">
    <source>
        <dbReference type="Proteomes" id="UP001231941"/>
    </source>
</evidence>